<gene>
    <name evidence="13" type="ORF">FBQ73_07415</name>
</gene>
<dbReference type="EC" id="3.1.21.3" evidence="10"/>
<dbReference type="InterPro" id="IPR051268">
    <property type="entry name" value="Type-I_R_enzyme_R_subunit"/>
</dbReference>
<dbReference type="GO" id="GO:0005524">
    <property type="term" value="F:ATP binding"/>
    <property type="evidence" value="ECO:0007669"/>
    <property type="project" value="UniProtKB-KW"/>
</dbReference>
<dbReference type="Gene3D" id="3.90.1570.50">
    <property type="match status" value="1"/>
</dbReference>
<dbReference type="PANTHER" id="PTHR30195">
    <property type="entry name" value="TYPE I SITE-SPECIFIC DEOXYRIBONUCLEASE PROTEIN SUBUNIT M AND R"/>
    <property type="match status" value="1"/>
</dbReference>
<comment type="similarity">
    <text evidence="2 10">Belongs to the HsdR family.</text>
</comment>
<dbReference type="GeneID" id="95773280"/>
<dbReference type="CDD" id="cd18800">
    <property type="entry name" value="SF2_C_EcoR124I-like"/>
    <property type="match status" value="1"/>
</dbReference>
<evidence type="ECO:0000256" key="7">
    <source>
        <dbReference type="ARBA" id="ARBA00022801"/>
    </source>
</evidence>
<comment type="subunit">
    <text evidence="10">The type I restriction/modification system is composed of three polypeptides R, M and S.</text>
</comment>
<accession>A0A6C1KJV0</accession>
<dbReference type="SUPFAM" id="SSF52540">
    <property type="entry name" value="P-loop containing nucleoside triphosphate hydrolases"/>
    <property type="match status" value="1"/>
</dbReference>
<dbReference type="InterPro" id="IPR055180">
    <property type="entry name" value="HsdR_RecA-like_helicase_dom_2"/>
</dbReference>
<protein>
    <recommendedName>
        <fullName evidence="10">Type I restriction enzyme endonuclease subunit</fullName>
        <shortName evidence="10">R protein</shortName>
        <ecNumber evidence="10">3.1.21.3</ecNumber>
    </recommendedName>
</protein>
<dbReference type="GO" id="GO:0009307">
    <property type="term" value="P:DNA restriction-modification system"/>
    <property type="evidence" value="ECO:0007669"/>
    <property type="project" value="UniProtKB-KW"/>
</dbReference>
<keyword evidence="6 13" id="KW-0255">Endonuclease</keyword>
<dbReference type="NCBIfam" id="TIGR00348">
    <property type="entry name" value="hsdR"/>
    <property type="match status" value="1"/>
</dbReference>
<feature type="domain" description="Helicase ATP-binding" evidence="12">
    <location>
        <begin position="289"/>
        <end position="513"/>
    </location>
</feature>
<dbReference type="RefSeq" id="WP_138398826.1">
    <property type="nucleotide sequence ID" value="NZ_JBAFVI010000001.1"/>
</dbReference>
<keyword evidence="9 10" id="KW-0238">DNA-binding</keyword>
<reference evidence="13 14" key="1">
    <citation type="submission" date="2019-05" db="EMBL/GenBank/DDBJ databases">
        <authorList>
            <person name="Zhou X."/>
        </authorList>
    </citation>
    <scope>NUCLEOTIDE SEQUENCE [LARGE SCALE GENOMIC DNA]</scope>
    <source>
        <strain evidence="13 14">DSM 432</strain>
    </source>
</reference>
<dbReference type="Pfam" id="PF18766">
    <property type="entry name" value="SWI2_SNF2"/>
    <property type="match status" value="1"/>
</dbReference>
<evidence type="ECO:0000313" key="13">
    <source>
        <dbReference type="EMBL" id="TLX43917.1"/>
    </source>
</evidence>
<evidence type="ECO:0000256" key="4">
    <source>
        <dbReference type="ARBA" id="ARBA00022741"/>
    </source>
</evidence>
<comment type="function">
    <text evidence="10">Subunit R is required for both nuclease and ATPase activities, but not for modification.</text>
</comment>
<dbReference type="Pfam" id="PF22679">
    <property type="entry name" value="T1R_D3-like"/>
    <property type="match status" value="1"/>
</dbReference>
<name>A0A6C1KJV0_XANAU</name>
<keyword evidence="11" id="KW-0175">Coiled coil</keyword>
<dbReference type="CDD" id="cd22332">
    <property type="entry name" value="HsdR_N"/>
    <property type="match status" value="1"/>
</dbReference>
<keyword evidence="8 10" id="KW-0067">ATP-binding</keyword>
<evidence type="ECO:0000256" key="11">
    <source>
        <dbReference type="SAM" id="Coils"/>
    </source>
</evidence>
<dbReference type="AlphaFoldDB" id="A0A6C1KJV0"/>
<evidence type="ECO:0000256" key="2">
    <source>
        <dbReference type="ARBA" id="ARBA00008598"/>
    </source>
</evidence>
<keyword evidence="5 10" id="KW-0680">Restriction system</keyword>
<proteinExistence type="inferred from homology"/>
<evidence type="ECO:0000256" key="8">
    <source>
        <dbReference type="ARBA" id="ARBA00022840"/>
    </source>
</evidence>
<dbReference type="InterPro" id="IPR014001">
    <property type="entry name" value="Helicase_ATP-bd"/>
</dbReference>
<dbReference type="OrthoDB" id="9758243at2"/>
<comment type="caution">
    <text evidence="13">The sequence shown here is derived from an EMBL/GenBank/DDBJ whole genome shotgun (WGS) entry which is preliminary data.</text>
</comment>
<keyword evidence="7 10" id="KW-0378">Hydrolase</keyword>
<evidence type="ECO:0000259" key="12">
    <source>
        <dbReference type="SMART" id="SM00487"/>
    </source>
</evidence>
<keyword evidence="4 10" id="KW-0547">Nucleotide-binding</keyword>
<evidence type="ECO:0000256" key="3">
    <source>
        <dbReference type="ARBA" id="ARBA00022722"/>
    </source>
</evidence>
<organism evidence="13 14">
    <name type="scientific">Xanthobacter autotrophicus</name>
    <dbReference type="NCBI Taxonomy" id="280"/>
    <lineage>
        <taxon>Bacteria</taxon>
        <taxon>Pseudomonadati</taxon>
        <taxon>Pseudomonadota</taxon>
        <taxon>Alphaproteobacteria</taxon>
        <taxon>Hyphomicrobiales</taxon>
        <taxon>Xanthobacteraceae</taxon>
        <taxon>Xanthobacter</taxon>
    </lineage>
</organism>
<dbReference type="Proteomes" id="UP000305131">
    <property type="component" value="Unassembled WGS sequence"/>
</dbReference>
<dbReference type="GO" id="GO:0003677">
    <property type="term" value="F:DNA binding"/>
    <property type="evidence" value="ECO:0007669"/>
    <property type="project" value="UniProtKB-KW"/>
</dbReference>
<evidence type="ECO:0000313" key="14">
    <source>
        <dbReference type="Proteomes" id="UP000305131"/>
    </source>
</evidence>
<dbReference type="Gene3D" id="3.40.50.300">
    <property type="entry name" value="P-loop containing nucleotide triphosphate hydrolases"/>
    <property type="match status" value="2"/>
</dbReference>
<dbReference type="InterPro" id="IPR040980">
    <property type="entry name" value="SWI2_SNF2"/>
</dbReference>
<comment type="catalytic activity">
    <reaction evidence="1 10">
        <text>Endonucleolytic cleavage of DNA to give random double-stranded fragments with terminal 5'-phosphates, ATP is simultaneously hydrolyzed.</text>
        <dbReference type="EC" id="3.1.21.3"/>
    </reaction>
</comment>
<evidence type="ECO:0000256" key="10">
    <source>
        <dbReference type="RuleBase" id="RU364115"/>
    </source>
</evidence>
<feature type="coiled-coil region" evidence="11">
    <location>
        <begin position="752"/>
        <end position="779"/>
    </location>
</feature>
<dbReference type="InterPro" id="IPR007409">
    <property type="entry name" value="Restrct_endonuc_type1_HsdR_N"/>
</dbReference>
<evidence type="ECO:0000256" key="9">
    <source>
        <dbReference type="ARBA" id="ARBA00023125"/>
    </source>
</evidence>
<dbReference type="InterPro" id="IPR027417">
    <property type="entry name" value="P-loop_NTPase"/>
</dbReference>
<dbReference type="PANTHER" id="PTHR30195:SF15">
    <property type="entry name" value="TYPE I RESTRICTION ENZYME HINDI ENDONUCLEASE SUBUNIT"/>
    <property type="match status" value="1"/>
</dbReference>
<dbReference type="InterPro" id="IPR004473">
    <property type="entry name" value="Restrct_endonuc_typeI_HsdR"/>
</dbReference>
<evidence type="ECO:0000256" key="6">
    <source>
        <dbReference type="ARBA" id="ARBA00022759"/>
    </source>
</evidence>
<sequence length="1085" mass="121107">MSEYAHVEKPLLTQLAGLGWTVIDQGCQTIPQNPAVSLRSSFRDLILPQVFRESVRALNTLPDGREWLTERQLTGLIDDIFRQPGKGLLDANEAVQALLFKAQVDRNELTGEKDPTVRLIDFARPERNSFHAINQFRVDTPGCVKGFIIPDVVLFVNGLPLVVIEAKIGDANTANPMHEAFVQLQRYRDARPDTARAGLREGEPKLFYPNLAVIRTCGEAAEFGTISSAPEHFYGWRNVWPEQFAAITPSLGEVRAQEELVQGLLNPHCLLDMLRTCSVFMDLPNGKRVKVLARYQQHRAAHRIVARLRSGETPMERSGVVWHTQGSGKSLTMVFVGRMLRASRDLNDMKIVMVVDRADLEDQLASTAKLIGGKINLVDSRAAVRDVLASPASDVNMVMVHKFVEMKDDLPDSLRQKLGRYAPPPSAESFGVVNGSARILIMVDEAHRTQGSDMGDNLFEAFPNAARVAFTGTPLITERHGGKRTVKRFGEYIDTYKLMDSVEDGATLQILYEGRTANTALRDKAEFDTAFEDLFAERSAEDLLAIKKKYGATGDILEAESRIGAIARDLVGHYVDNILPNEFKAQVVCHSKLAAVRYGRALREALKERLEAEHAKPDPDADLIRRIAFLKVAVVVSADATNEPAEITAARRESRELNAVENFCRPFCLDDHDKVNTGIAFLVVCDMLLTGFDAPIEQVMYIDKRLKEHNLLQAIARVNRVAQGKQRGFIVDYIGLANHLTDALKIYATEDLADLQAGLKNLTSEVPILEERYRRLLQHFQGLGVHDIEAFLSGTLGKPDEDVRVIHKAVDALEPIKARADFEVYLKKFLMSLDLILPGAAAHPYRGPARRLGYLMRTTKERFKDDSIDFAGVGEKVAALINKHLIELGIDPKIPPVELLDPDFVEQVTGHAQGSARAKASEMEHAIRKHCTIHFDEDPAFFKRMSEKLDTLIAKHGEDWKALAERYEELRSEIKAGRSGVIAEHPPEVVVFRDNLYDLIGDGAAISAEDAALLDALSTRLVDVIRDSISIIDFWRKPDQVRRLRANIDTELMVSGIGPVQDQHQRIAVELTKLAEKRHAELIWS</sequence>
<evidence type="ECO:0000256" key="5">
    <source>
        <dbReference type="ARBA" id="ARBA00022747"/>
    </source>
</evidence>
<dbReference type="Pfam" id="PF04313">
    <property type="entry name" value="HSDR_N"/>
    <property type="match status" value="1"/>
</dbReference>
<dbReference type="SMART" id="SM00487">
    <property type="entry name" value="DEXDc"/>
    <property type="match status" value="1"/>
</dbReference>
<dbReference type="GO" id="GO:0009035">
    <property type="term" value="F:type I site-specific deoxyribonuclease activity"/>
    <property type="evidence" value="ECO:0007669"/>
    <property type="project" value="UniProtKB-EC"/>
</dbReference>
<evidence type="ECO:0000256" key="1">
    <source>
        <dbReference type="ARBA" id="ARBA00000851"/>
    </source>
</evidence>
<keyword evidence="3" id="KW-0540">Nuclease</keyword>
<dbReference type="EMBL" id="VAUP01000015">
    <property type="protein sequence ID" value="TLX43917.1"/>
    <property type="molecule type" value="Genomic_DNA"/>
</dbReference>